<dbReference type="InterPro" id="IPR057652">
    <property type="entry name" value="DSRM_RDM1"/>
</dbReference>
<dbReference type="Gene3D" id="3.30.390.80">
    <property type="entry name" value="DNA repair protein Rad52/59/22"/>
    <property type="match status" value="1"/>
</dbReference>
<proteinExistence type="predicted"/>
<dbReference type="InterPro" id="IPR012677">
    <property type="entry name" value="Nucleotide-bd_a/b_plait_sf"/>
</dbReference>
<dbReference type="AlphaFoldDB" id="A0AAN8GGY7"/>
<accession>A0AAN8GGY7</accession>
<gene>
    <name evidence="3" type="ORF">SNE40_021893</name>
</gene>
<dbReference type="SUPFAM" id="SSF54768">
    <property type="entry name" value="dsRNA-binding domain-like"/>
    <property type="match status" value="1"/>
</dbReference>
<organism evidence="3 4">
    <name type="scientific">Patella caerulea</name>
    <name type="common">Rayed Mediterranean limpet</name>
    <dbReference type="NCBI Taxonomy" id="87958"/>
    <lineage>
        <taxon>Eukaryota</taxon>
        <taxon>Metazoa</taxon>
        <taxon>Spiralia</taxon>
        <taxon>Lophotrochozoa</taxon>
        <taxon>Mollusca</taxon>
        <taxon>Gastropoda</taxon>
        <taxon>Patellogastropoda</taxon>
        <taxon>Patelloidea</taxon>
        <taxon>Patellidae</taxon>
        <taxon>Patella</taxon>
    </lineage>
</organism>
<dbReference type="Proteomes" id="UP001347796">
    <property type="component" value="Unassembled WGS sequence"/>
</dbReference>
<dbReference type="InterPro" id="IPR040224">
    <property type="entry name" value="RDM1"/>
</dbReference>
<dbReference type="EMBL" id="JAZGQO010000018">
    <property type="protein sequence ID" value="KAK6167979.1"/>
    <property type="molecule type" value="Genomic_DNA"/>
</dbReference>
<feature type="domain" description="RRM" evidence="2">
    <location>
        <begin position="19"/>
        <end position="112"/>
    </location>
</feature>
<evidence type="ECO:0000256" key="1">
    <source>
        <dbReference type="PROSITE-ProRule" id="PRU00176"/>
    </source>
</evidence>
<name>A0AAN8GGY7_PATCE</name>
<protein>
    <recommendedName>
        <fullName evidence="2">RRM domain-containing protein</fullName>
    </recommendedName>
</protein>
<dbReference type="InterPro" id="IPR000504">
    <property type="entry name" value="RRM_dom"/>
</dbReference>
<evidence type="ECO:0000313" key="4">
    <source>
        <dbReference type="Proteomes" id="UP001347796"/>
    </source>
</evidence>
<dbReference type="Gene3D" id="3.30.70.330">
    <property type="match status" value="1"/>
</dbReference>
<dbReference type="InterPro" id="IPR035979">
    <property type="entry name" value="RBD_domain_sf"/>
</dbReference>
<evidence type="ECO:0000259" key="2">
    <source>
        <dbReference type="PROSITE" id="PS50102"/>
    </source>
</evidence>
<dbReference type="GO" id="GO:0005730">
    <property type="term" value="C:nucleolus"/>
    <property type="evidence" value="ECO:0007669"/>
    <property type="project" value="TreeGrafter"/>
</dbReference>
<dbReference type="Pfam" id="PF25517">
    <property type="entry name" value="DSRM_RDM1"/>
    <property type="match status" value="1"/>
</dbReference>
<dbReference type="PANTHER" id="PTHR31164:SF1">
    <property type="entry name" value="RAD52 MOTIF-CONTAINING PROTEIN 1"/>
    <property type="match status" value="1"/>
</dbReference>
<reference evidence="3 4" key="1">
    <citation type="submission" date="2024-01" db="EMBL/GenBank/DDBJ databases">
        <title>The genome of the rayed Mediterranean limpet Patella caerulea (Linnaeus, 1758).</title>
        <authorList>
            <person name="Anh-Thu Weber A."/>
            <person name="Halstead-Nussloch G."/>
        </authorList>
    </citation>
    <scope>NUCLEOTIDE SEQUENCE [LARGE SCALE GENOMIC DNA]</scope>
    <source>
        <strain evidence="3">AATW-2023a</strain>
        <tissue evidence="3">Whole specimen</tissue>
    </source>
</reference>
<dbReference type="InterPro" id="IPR042525">
    <property type="entry name" value="Rad52_Rad59_Rad22_sf"/>
</dbReference>
<dbReference type="GO" id="GO:0003723">
    <property type="term" value="F:RNA binding"/>
    <property type="evidence" value="ECO:0007669"/>
    <property type="project" value="UniProtKB-UniRule"/>
</dbReference>
<dbReference type="PANTHER" id="PTHR31164">
    <property type="entry name" value="RAD52 MOTIF-CONTAINING PROTEIN 1"/>
    <property type="match status" value="1"/>
</dbReference>
<evidence type="ECO:0000313" key="3">
    <source>
        <dbReference type="EMBL" id="KAK6167979.1"/>
    </source>
</evidence>
<keyword evidence="4" id="KW-1185">Reference proteome</keyword>
<dbReference type="SUPFAM" id="SSF54928">
    <property type="entry name" value="RNA-binding domain, RBD"/>
    <property type="match status" value="1"/>
</dbReference>
<comment type="caution">
    <text evidence="3">The sequence shown here is derived from an EMBL/GenBank/DDBJ whole genome shotgun (WGS) entry which is preliminary data.</text>
</comment>
<keyword evidence="1" id="KW-0694">RNA-binding</keyword>
<dbReference type="GO" id="GO:0006302">
    <property type="term" value="P:double-strand break repair"/>
    <property type="evidence" value="ECO:0007669"/>
    <property type="project" value="UniProtKB-ARBA"/>
</dbReference>
<dbReference type="GO" id="GO:0006310">
    <property type="term" value="P:DNA recombination"/>
    <property type="evidence" value="ECO:0007669"/>
    <property type="project" value="UniProtKB-ARBA"/>
</dbReference>
<dbReference type="PROSITE" id="PS50102">
    <property type="entry name" value="RRM"/>
    <property type="match status" value="1"/>
</dbReference>
<sequence length="295" mass="33476">MAHRGIEIVDFFRPACNRKNLFMTNIVTGMEAIDVEDQLHCKFSQFGLLHEVQVFKSKLQGKGDNSDQPSETTTFYAFIKFYSLYAAARALHDLNGKCFIGEKCCKLTYAKRQKGPEEPYCLSVSQCVDLASYYMGFNGWSTEIRLLEKDSNEENEGVVDSDIATIRYMCVVTLYITGHLLSCQGFGAWEEKYHKAAIDPKDRITLVGKTKKIASQRAKQNAFSKLLLIILPNGKVTVEVNTTIPDYFPINDDQDSQKLLKVNELDKEPETNDEDVDDALHNLQDLQENIDDKQS</sequence>